<organism evidence="2 3">
    <name type="scientific">Saccharata proteae CBS 121410</name>
    <dbReference type="NCBI Taxonomy" id="1314787"/>
    <lineage>
        <taxon>Eukaryota</taxon>
        <taxon>Fungi</taxon>
        <taxon>Dikarya</taxon>
        <taxon>Ascomycota</taxon>
        <taxon>Pezizomycotina</taxon>
        <taxon>Dothideomycetes</taxon>
        <taxon>Dothideomycetes incertae sedis</taxon>
        <taxon>Botryosphaeriales</taxon>
        <taxon>Saccharataceae</taxon>
        <taxon>Saccharata</taxon>
    </lineage>
</organism>
<dbReference type="CDD" id="cd02440">
    <property type="entry name" value="AdoMet_MTases"/>
    <property type="match status" value="1"/>
</dbReference>
<dbReference type="SUPFAM" id="SSF53335">
    <property type="entry name" value="S-adenosyl-L-methionine-dependent methyltransferases"/>
    <property type="match status" value="1"/>
</dbReference>
<evidence type="ECO:0000256" key="1">
    <source>
        <dbReference type="SAM" id="MobiDB-lite"/>
    </source>
</evidence>
<accession>A0A6A5YEF7</accession>
<dbReference type="InterPro" id="IPR029063">
    <property type="entry name" value="SAM-dependent_MTases_sf"/>
</dbReference>
<dbReference type="GO" id="GO:0032259">
    <property type="term" value="P:methylation"/>
    <property type="evidence" value="ECO:0007669"/>
    <property type="project" value="UniProtKB-KW"/>
</dbReference>
<dbReference type="PANTHER" id="PTHR43591:SF24">
    <property type="entry name" value="2-METHOXY-6-POLYPRENYL-1,4-BENZOQUINOL METHYLASE, MITOCHONDRIAL"/>
    <property type="match status" value="1"/>
</dbReference>
<dbReference type="AlphaFoldDB" id="A0A6A5YEF7"/>
<reference evidence="2" key="1">
    <citation type="journal article" date="2020" name="Stud. Mycol.">
        <title>101 Dothideomycetes genomes: a test case for predicting lifestyles and emergence of pathogens.</title>
        <authorList>
            <person name="Haridas S."/>
            <person name="Albert R."/>
            <person name="Binder M."/>
            <person name="Bloem J."/>
            <person name="Labutti K."/>
            <person name="Salamov A."/>
            <person name="Andreopoulos B."/>
            <person name="Baker S."/>
            <person name="Barry K."/>
            <person name="Bills G."/>
            <person name="Bluhm B."/>
            <person name="Cannon C."/>
            <person name="Castanera R."/>
            <person name="Culley D."/>
            <person name="Daum C."/>
            <person name="Ezra D."/>
            <person name="Gonzalez J."/>
            <person name="Henrissat B."/>
            <person name="Kuo A."/>
            <person name="Liang C."/>
            <person name="Lipzen A."/>
            <person name="Lutzoni F."/>
            <person name="Magnuson J."/>
            <person name="Mondo S."/>
            <person name="Nolan M."/>
            <person name="Ohm R."/>
            <person name="Pangilinan J."/>
            <person name="Park H.-J."/>
            <person name="Ramirez L."/>
            <person name="Alfaro M."/>
            <person name="Sun H."/>
            <person name="Tritt A."/>
            <person name="Yoshinaga Y."/>
            <person name="Zwiers L.-H."/>
            <person name="Turgeon B."/>
            <person name="Goodwin S."/>
            <person name="Spatafora J."/>
            <person name="Crous P."/>
            <person name="Grigoriev I."/>
        </authorList>
    </citation>
    <scope>NUCLEOTIDE SEQUENCE</scope>
    <source>
        <strain evidence="2">CBS 121410</strain>
    </source>
</reference>
<name>A0A6A5YEF7_9PEZI</name>
<dbReference type="EMBL" id="ML978715">
    <property type="protein sequence ID" value="KAF2089174.1"/>
    <property type="molecule type" value="Genomic_DNA"/>
</dbReference>
<dbReference type="GO" id="GO:0008168">
    <property type="term" value="F:methyltransferase activity"/>
    <property type="evidence" value="ECO:0007669"/>
    <property type="project" value="UniProtKB-KW"/>
</dbReference>
<keyword evidence="2" id="KW-0489">Methyltransferase</keyword>
<dbReference type="OrthoDB" id="2013972at2759"/>
<feature type="region of interest" description="Disordered" evidence="1">
    <location>
        <begin position="1"/>
        <end position="28"/>
    </location>
</feature>
<sequence length="334" mass="38135">MAEQQQPVMEADENAGSSHDSSYGGEDEVSLTTSIDSSIYQYRIEHGRTYHAYKDGHYVYPNDDAEKDRLDLQHHLYLMAAGNKLYLAPIKKNPQNVLDIATGTGLWAIDFADEHPTATVLGMDLSPIQPNMVPPNCSFEVDDANEDWTYSRKFDFIHCRQHHCAIKEKRLFQQALAHLEPGGWLEMQELAFPAGCDDDTLAADSAVARWSDLTLQASRLIQQDLDNPSRYGAWMKEAGFANVHVAMFKFPGNPWPKDKKLKERGLWMMQNHLDGLQGFALGLFTRVHGWSVEEVETFLVAVRRDIKDRGIHLWWPVYYVYGQKPEEPLQVETH</sequence>
<proteinExistence type="predicted"/>
<protein>
    <submittedName>
        <fullName evidence="2">S-adenosyl-L-methionine-dependent methyltransferase</fullName>
    </submittedName>
</protein>
<gene>
    <name evidence="2" type="ORF">K490DRAFT_55766</name>
</gene>
<dbReference type="PANTHER" id="PTHR43591">
    <property type="entry name" value="METHYLTRANSFERASE"/>
    <property type="match status" value="1"/>
</dbReference>
<keyword evidence="2" id="KW-0808">Transferase</keyword>
<dbReference type="Gene3D" id="3.40.50.150">
    <property type="entry name" value="Vaccinia Virus protein VP39"/>
    <property type="match status" value="1"/>
</dbReference>
<dbReference type="Pfam" id="PF13489">
    <property type="entry name" value="Methyltransf_23"/>
    <property type="match status" value="1"/>
</dbReference>
<keyword evidence="3" id="KW-1185">Reference proteome</keyword>
<dbReference type="Proteomes" id="UP000799776">
    <property type="component" value="Unassembled WGS sequence"/>
</dbReference>
<evidence type="ECO:0000313" key="3">
    <source>
        <dbReference type="Proteomes" id="UP000799776"/>
    </source>
</evidence>
<evidence type="ECO:0000313" key="2">
    <source>
        <dbReference type="EMBL" id="KAF2089174.1"/>
    </source>
</evidence>